<evidence type="ECO:0000313" key="11">
    <source>
        <dbReference type="EMBL" id="UUX48837.1"/>
    </source>
</evidence>
<evidence type="ECO:0000256" key="2">
    <source>
        <dbReference type="ARBA" id="ARBA00010712"/>
    </source>
</evidence>
<dbReference type="InterPro" id="IPR012772">
    <property type="entry name" value="Ectoine_EctA"/>
</dbReference>
<name>A0A9J7ATY0_9PROT</name>
<comment type="similarity">
    <text evidence="2 8">Belongs to the acetyltransferase family. EctA subfamily.</text>
</comment>
<dbReference type="GO" id="GO:0033816">
    <property type="term" value="F:diaminobutyrate acetyltransferase activity"/>
    <property type="evidence" value="ECO:0007669"/>
    <property type="project" value="UniProtKB-EC"/>
</dbReference>
<dbReference type="InterPro" id="IPR016181">
    <property type="entry name" value="Acyl_CoA_acyltransferase"/>
</dbReference>
<keyword evidence="6 8" id="KW-0012">Acyltransferase</keyword>
<evidence type="ECO:0000256" key="9">
    <source>
        <dbReference type="SAM" id="MobiDB-lite"/>
    </source>
</evidence>
<reference evidence="11" key="1">
    <citation type="submission" date="2022-08" db="EMBL/GenBank/DDBJ databases">
        <title>Nisaea acidiphila sp. nov., isolated from a marine algal debris and emended description of the genus Nisaea Urios et al. 2008.</title>
        <authorList>
            <person name="Kwon K."/>
        </authorList>
    </citation>
    <scope>NUCLEOTIDE SEQUENCE</scope>
    <source>
        <strain evidence="11">MEBiC11861</strain>
    </source>
</reference>
<feature type="region of interest" description="Disordered" evidence="9">
    <location>
        <begin position="1"/>
        <end position="23"/>
    </location>
</feature>
<keyword evidence="5 8" id="KW-0808">Transferase</keyword>
<evidence type="ECO:0000256" key="6">
    <source>
        <dbReference type="ARBA" id="ARBA00023315"/>
    </source>
</evidence>
<evidence type="ECO:0000259" key="10">
    <source>
        <dbReference type="PROSITE" id="PS51186"/>
    </source>
</evidence>
<evidence type="ECO:0000256" key="7">
    <source>
        <dbReference type="ARBA" id="ARBA00048924"/>
    </source>
</evidence>
<dbReference type="GO" id="GO:0019491">
    <property type="term" value="P:ectoine biosynthetic process"/>
    <property type="evidence" value="ECO:0007669"/>
    <property type="project" value="InterPro"/>
</dbReference>
<sequence>MQIEISKKAAPGPAMSGGVRFRKPTSEDGASVWRLIGELDALDDNSMYCNLLQCTHFADTCIVAERDDEVVGWVSAYLPPAKQGTLFVWQVAVAPKMRGRGLAKKMLKALLDREVCEDVSHIESTITRDNDASWGLFRSIASEFDGDLTERPHFRRDDHFDGEHATEYLCRIGPIETGDMASAA</sequence>
<comment type="function">
    <text evidence="8">Catalyzes the acetylation of L-2,4-diaminobutyrate (DABA) to gamma-N-acetyl-alpha,gamma-diaminobutyric acid (ADABA) with acetyl coenzyme A.</text>
</comment>
<keyword evidence="12" id="KW-1185">Reference proteome</keyword>
<comment type="catalytic activity">
    <reaction evidence="7 8">
        <text>L-2,4-diaminobutanoate + acetyl-CoA = (2S)-4-acetamido-2-aminobutanoate + CoA + H(+)</text>
        <dbReference type="Rhea" id="RHEA:16901"/>
        <dbReference type="ChEBI" id="CHEBI:15378"/>
        <dbReference type="ChEBI" id="CHEBI:57287"/>
        <dbReference type="ChEBI" id="CHEBI:57288"/>
        <dbReference type="ChEBI" id="CHEBI:58761"/>
        <dbReference type="ChEBI" id="CHEBI:58929"/>
        <dbReference type="EC" id="2.3.1.178"/>
    </reaction>
</comment>
<evidence type="ECO:0000256" key="3">
    <source>
        <dbReference type="ARBA" id="ARBA00012355"/>
    </source>
</evidence>
<protein>
    <recommendedName>
        <fullName evidence="4 8">L-2,4-diaminobutyric acid acetyltransferase</fullName>
        <shortName evidence="8">DABA acetyltransferase</shortName>
        <ecNumber evidence="3 8">2.3.1.178</ecNumber>
    </recommendedName>
</protein>
<accession>A0A9J7ATY0</accession>
<dbReference type="EC" id="2.3.1.178" evidence="3 8"/>
<evidence type="ECO:0000313" key="12">
    <source>
        <dbReference type="Proteomes" id="UP001060336"/>
    </source>
</evidence>
<dbReference type="PROSITE" id="PS51186">
    <property type="entry name" value="GNAT"/>
    <property type="match status" value="1"/>
</dbReference>
<dbReference type="RefSeq" id="WP_257767339.1">
    <property type="nucleotide sequence ID" value="NZ_CP102480.1"/>
</dbReference>
<dbReference type="InterPro" id="IPR000182">
    <property type="entry name" value="GNAT_dom"/>
</dbReference>
<dbReference type="CDD" id="cd04301">
    <property type="entry name" value="NAT_SF"/>
    <property type="match status" value="1"/>
</dbReference>
<dbReference type="EMBL" id="CP102480">
    <property type="protein sequence ID" value="UUX48837.1"/>
    <property type="molecule type" value="Genomic_DNA"/>
</dbReference>
<dbReference type="NCBIfam" id="TIGR02406">
    <property type="entry name" value="ectoine_EctA"/>
    <property type="match status" value="1"/>
</dbReference>
<dbReference type="AlphaFoldDB" id="A0A9J7ATY0"/>
<comment type="pathway">
    <text evidence="1 8">Amine and polyamine biosynthesis; ectoine biosynthesis; L-ectoine from L-aspartate 4-semialdehyde: step 2/3.</text>
</comment>
<gene>
    <name evidence="8 11" type="primary">ectA</name>
    <name evidence="11" type="ORF">NUH88_15685</name>
</gene>
<organism evidence="11 12">
    <name type="scientific">Nisaea acidiphila</name>
    <dbReference type="NCBI Taxonomy" id="1862145"/>
    <lineage>
        <taxon>Bacteria</taxon>
        <taxon>Pseudomonadati</taxon>
        <taxon>Pseudomonadota</taxon>
        <taxon>Alphaproteobacteria</taxon>
        <taxon>Rhodospirillales</taxon>
        <taxon>Thalassobaculaceae</taxon>
        <taxon>Nisaea</taxon>
    </lineage>
</organism>
<evidence type="ECO:0000256" key="8">
    <source>
        <dbReference type="RuleBase" id="RU365045"/>
    </source>
</evidence>
<evidence type="ECO:0000256" key="1">
    <source>
        <dbReference type="ARBA" id="ARBA00004978"/>
    </source>
</evidence>
<proteinExistence type="inferred from homology"/>
<dbReference type="KEGG" id="naci:NUH88_15685"/>
<dbReference type="SUPFAM" id="SSF55729">
    <property type="entry name" value="Acyl-CoA N-acyltransferases (Nat)"/>
    <property type="match status" value="1"/>
</dbReference>
<dbReference type="Pfam" id="PF00583">
    <property type="entry name" value="Acetyltransf_1"/>
    <property type="match status" value="1"/>
</dbReference>
<dbReference type="Proteomes" id="UP001060336">
    <property type="component" value="Chromosome"/>
</dbReference>
<evidence type="ECO:0000256" key="5">
    <source>
        <dbReference type="ARBA" id="ARBA00022679"/>
    </source>
</evidence>
<dbReference type="Gene3D" id="3.40.630.30">
    <property type="match status" value="1"/>
</dbReference>
<evidence type="ECO:0000256" key="4">
    <source>
        <dbReference type="ARBA" id="ARBA00017935"/>
    </source>
</evidence>
<feature type="domain" description="N-acetyltransferase" evidence="10">
    <location>
        <begin position="19"/>
        <end position="173"/>
    </location>
</feature>